<evidence type="ECO:0000313" key="2">
    <source>
        <dbReference type="Proteomes" id="UP000791080"/>
    </source>
</evidence>
<comment type="caution">
    <text evidence="1">The sequence shown here is derived from an EMBL/GenBank/DDBJ whole genome shotgun (WGS) entry which is preliminary data.</text>
</comment>
<dbReference type="Proteomes" id="UP000791080">
    <property type="component" value="Unassembled WGS sequence"/>
</dbReference>
<proteinExistence type="predicted"/>
<organism evidence="1 2">
    <name type="scientific">Actinoalloteichus caeruleus DSM 43889</name>
    <dbReference type="NCBI Taxonomy" id="1120930"/>
    <lineage>
        <taxon>Bacteria</taxon>
        <taxon>Bacillati</taxon>
        <taxon>Actinomycetota</taxon>
        <taxon>Actinomycetes</taxon>
        <taxon>Pseudonocardiales</taxon>
        <taxon>Pseudonocardiaceae</taxon>
        <taxon>Actinoalloteichus</taxon>
        <taxon>Actinoalloteichus cyanogriseus</taxon>
    </lineage>
</organism>
<dbReference type="EMBL" id="AUBJ02000001">
    <property type="protein sequence ID" value="MCP2332695.1"/>
    <property type="molecule type" value="Genomic_DNA"/>
</dbReference>
<gene>
    <name evidence="1" type="ORF">G443_002965</name>
</gene>
<evidence type="ECO:0000313" key="1">
    <source>
        <dbReference type="EMBL" id="MCP2332695.1"/>
    </source>
</evidence>
<dbReference type="RefSeq" id="WP_026417628.1">
    <property type="nucleotide sequence ID" value="NZ_AUBJ02000001.1"/>
</dbReference>
<name>A0ABT1JJL1_ACTCY</name>
<accession>A0ABT1JJL1</accession>
<keyword evidence="2" id="KW-1185">Reference proteome</keyword>
<protein>
    <recommendedName>
        <fullName evidence="3">ESX-1 secretion-associated protein</fullName>
    </recommendedName>
</protein>
<sequence>MTGFDVDPEALLAHGAGSERLADKFEELGALLDRARVDDQCFGPIGDALHLSGGYHSALEECEALATQAAGFLRTGAEMTRESAATYLGVDDGLARALESIGDTLRGGGR</sequence>
<evidence type="ECO:0008006" key="3">
    <source>
        <dbReference type="Google" id="ProtNLM"/>
    </source>
</evidence>
<reference evidence="1 2" key="1">
    <citation type="submission" date="2022-06" db="EMBL/GenBank/DDBJ databases">
        <title>Genomic Encyclopedia of Type Strains, Phase I: the one thousand microbial genomes (KMG-I) project.</title>
        <authorList>
            <person name="Kyrpides N."/>
        </authorList>
    </citation>
    <scope>NUCLEOTIDE SEQUENCE [LARGE SCALE GENOMIC DNA]</scope>
    <source>
        <strain evidence="1 2">DSM 43889</strain>
    </source>
</reference>